<gene>
    <name evidence="2" type="ORF">SAMEA4412677_00126</name>
</gene>
<reference evidence="2 3" key="1">
    <citation type="submission" date="2017-06" db="EMBL/GenBank/DDBJ databases">
        <authorList>
            <consortium name="Pathogen Informatics"/>
        </authorList>
    </citation>
    <scope>NUCLEOTIDE SEQUENCE [LARGE SCALE GENOMIC DNA]</scope>
    <source>
        <strain evidence="2 3">NCTC13490</strain>
    </source>
</reference>
<evidence type="ECO:0000256" key="1">
    <source>
        <dbReference type="SAM" id="Phobius"/>
    </source>
</evidence>
<keyword evidence="1" id="KW-0812">Transmembrane</keyword>
<dbReference type="RefSeq" id="WP_095069407.1">
    <property type="nucleotide sequence ID" value="NZ_LT906465.1"/>
</dbReference>
<dbReference type="AlphaFoldDB" id="A0A239WCM5"/>
<dbReference type="EMBL" id="LT906465">
    <property type="protein sequence ID" value="SNV32261.1"/>
    <property type="molecule type" value="Genomic_DNA"/>
</dbReference>
<evidence type="ECO:0000313" key="3">
    <source>
        <dbReference type="Proteomes" id="UP000215196"/>
    </source>
</evidence>
<evidence type="ECO:0008006" key="4">
    <source>
        <dbReference type="Google" id="ProtNLM"/>
    </source>
</evidence>
<sequence length="241" mass="28214">MTFFDYEKSVLENLNFASGPILAILGFLIIYQILQAKKQIELTKIQLKEAKNELVINSLRDSIKLSAEQINYYMETIVNYANISNIKFKESNLARVKFETKNFLYNELISNANKIDKDYSKNYNDLVVYDLNTLNSLETFCTYFTNKIADEKIAYLSVGKSFCNIIENLYYPLCVSRKNDNDYYQNIVILYRLWKARLSKSILENKEREVKSELSQKIKDINAQKNKIDNFEESKPLGTEM</sequence>
<keyword evidence="3" id="KW-1185">Reference proteome</keyword>
<protein>
    <recommendedName>
        <fullName evidence="4">DUF4760 domain-containing protein</fullName>
    </recommendedName>
</protein>
<dbReference type="KEGG" id="ctak:4412677_00126"/>
<keyword evidence="1" id="KW-1133">Transmembrane helix</keyword>
<keyword evidence="1" id="KW-0472">Membrane</keyword>
<evidence type="ECO:0000313" key="2">
    <source>
        <dbReference type="EMBL" id="SNV32261.1"/>
    </source>
</evidence>
<accession>A0A239WCM5</accession>
<feature type="transmembrane region" description="Helical" evidence="1">
    <location>
        <begin position="16"/>
        <end position="34"/>
    </location>
</feature>
<dbReference type="Proteomes" id="UP000215196">
    <property type="component" value="Chromosome 1"/>
</dbReference>
<proteinExistence type="predicted"/>
<organism evidence="2 3">
    <name type="scientific">Chryseobacterium taklimakanense</name>
    <dbReference type="NCBI Taxonomy" id="536441"/>
    <lineage>
        <taxon>Bacteria</taxon>
        <taxon>Pseudomonadati</taxon>
        <taxon>Bacteroidota</taxon>
        <taxon>Flavobacteriia</taxon>
        <taxon>Flavobacteriales</taxon>
        <taxon>Weeksellaceae</taxon>
        <taxon>Chryseobacterium group</taxon>
        <taxon>Chryseobacterium</taxon>
    </lineage>
</organism>
<name>A0A239WCM5_9FLAO</name>